<evidence type="ECO:0000313" key="2">
    <source>
        <dbReference type="Proteomes" id="UP000315938"/>
    </source>
</evidence>
<dbReference type="EMBL" id="VKID01000002">
    <property type="protein sequence ID" value="TRX99233.1"/>
    <property type="molecule type" value="Genomic_DNA"/>
</dbReference>
<dbReference type="Proteomes" id="UP000315938">
    <property type="component" value="Unassembled WGS sequence"/>
</dbReference>
<comment type="caution">
    <text evidence="1">The sequence shown here is derived from an EMBL/GenBank/DDBJ whole genome shotgun (WGS) entry which is preliminary data.</text>
</comment>
<dbReference type="PANTHER" id="PTHR40051">
    <property type="entry name" value="IG HYPOTHETICAL 15966"/>
    <property type="match status" value="1"/>
</dbReference>
<evidence type="ECO:0000313" key="1">
    <source>
        <dbReference type="EMBL" id="TRX99233.1"/>
    </source>
</evidence>
<name>A0A553IGA4_ACHLA</name>
<dbReference type="AlphaFoldDB" id="A0A553IGA4"/>
<protein>
    <submittedName>
        <fullName evidence="1">YolD-like family protein</fullName>
    </submittedName>
</protein>
<accession>A0A553IGA4</accession>
<dbReference type="InterPro" id="IPR014962">
    <property type="entry name" value="YolD"/>
</dbReference>
<organism evidence="1 2">
    <name type="scientific">Acholeplasma laidlawii</name>
    <dbReference type="NCBI Taxonomy" id="2148"/>
    <lineage>
        <taxon>Bacteria</taxon>
        <taxon>Bacillati</taxon>
        <taxon>Mycoplasmatota</taxon>
        <taxon>Mollicutes</taxon>
        <taxon>Acholeplasmatales</taxon>
        <taxon>Acholeplasmataceae</taxon>
        <taxon>Acholeplasma</taxon>
    </lineage>
</organism>
<dbReference type="GeneID" id="41339399"/>
<dbReference type="Pfam" id="PF08863">
    <property type="entry name" value="YolD"/>
    <property type="match status" value="1"/>
</dbReference>
<dbReference type="RefSeq" id="WP_012243193.1">
    <property type="nucleotide sequence ID" value="NZ_JACAOE010000002.1"/>
</dbReference>
<proteinExistence type="predicted"/>
<gene>
    <name evidence="1" type="ORF">FNV44_05875</name>
</gene>
<sequence>MRPYTDRGIIKYSPFDGLAGFVDMMQELRYRLNKKPKPELQEDKLEDMDRIMKSAIQDNKQVTIMYLDDGYVYEYKGFITKLDEINRLLFIDKIKYEINNVIDIIIE</sequence>
<reference evidence="1 2" key="1">
    <citation type="submission" date="2019-07" db="EMBL/GenBank/DDBJ databases">
        <title>Genome sequence of Acholeplasma laidlawii strain with increased resistance to erythromycin.</title>
        <authorList>
            <person name="Medvedeva E.S."/>
            <person name="Baranova N.B."/>
            <person name="Siniagina M.N."/>
            <person name="Mouzykantov A."/>
            <person name="Chernova O.A."/>
            <person name="Chernov V.M."/>
        </authorList>
    </citation>
    <scope>NUCLEOTIDE SEQUENCE [LARGE SCALE GENOMIC DNA]</scope>
    <source>
        <strain evidence="1 2">PG8REry</strain>
    </source>
</reference>
<dbReference type="PANTHER" id="PTHR40051:SF1">
    <property type="entry name" value="YOLD-LIKE FAMILY PROTEIN"/>
    <property type="match status" value="1"/>
</dbReference>